<dbReference type="AlphaFoldDB" id="A0A1J4V7T8"/>
<proteinExistence type="inferred from homology"/>
<evidence type="ECO:0000259" key="12">
    <source>
        <dbReference type="Pfam" id="PF02768"/>
    </source>
</evidence>
<dbReference type="GO" id="GO:0008408">
    <property type="term" value="F:3'-5' exonuclease activity"/>
    <property type="evidence" value="ECO:0007669"/>
    <property type="project" value="InterPro"/>
</dbReference>
<keyword evidence="5 9" id="KW-0548">Nucleotidyltransferase</keyword>
<evidence type="ECO:0000256" key="3">
    <source>
        <dbReference type="ARBA" id="ARBA00022490"/>
    </source>
</evidence>
<dbReference type="Pfam" id="PF02767">
    <property type="entry name" value="DNA_pol3_beta_2"/>
    <property type="match status" value="1"/>
</dbReference>
<dbReference type="InterPro" id="IPR022637">
    <property type="entry name" value="DNA_polIII_beta_cen"/>
</dbReference>
<dbReference type="EMBL" id="MNVO01000048">
    <property type="protein sequence ID" value="OIO32104.1"/>
    <property type="molecule type" value="Genomic_DNA"/>
</dbReference>
<comment type="caution">
    <text evidence="13">The sequence shown here is derived from an EMBL/GenBank/DDBJ whole genome shotgun (WGS) entry which is preliminary data.</text>
</comment>
<dbReference type="InterPro" id="IPR022634">
    <property type="entry name" value="DNA_polIII_beta_N"/>
</dbReference>
<evidence type="ECO:0000313" key="13">
    <source>
        <dbReference type="EMBL" id="OIO32104.1"/>
    </source>
</evidence>
<name>A0A1J4V7T8_9BACT</name>
<evidence type="ECO:0000256" key="9">
    <source>
        <dbReference type="PIRNR" id="PIRNR000804"/>
    </source>
</evidence>
<evidence type="ECO:0000256" key="1">
    <source>
        <dbReference type="ARBA" id="ARBA00004496"/>
    </source>
</evidence>
<feature type="domain" description="DNA polymerase III beta sliding clamp N-terminal" evidence="10">
    <location>
        <begin position="1"/>
        <end position="119"/>
    </location>
</feature>
<evidence type="ECO:0000256" key="7">
    <source>
        <dbReference type="ARBA" id="ARBA00022932"/>
    </source>
</evidence>
<accession>A0A1J4V7T8</accession>
<keyword evidence="4 9" id="KW-0808">Transferase</keyword>
<evidence type="ECO:0000256" key="4">
    <source>
        <dbReference type="ARBA" id="ARBA00022679"/>
    </source>
</evidence>
<feature type="domain" description="DNA polymerase III beta sliding clamp C-terminal" evidence="12">
    <location>
        <begin position="244"/>
        <end position="360"/>
    </location>
</feature>
<sequence>MKIECILEKIKKYISLANKITGKNTTLPILSSILLFTEDTFLKIRSTNLDIGVEFKIPAKIIKQGKIAIPGGVFTDLLSNIKNEHTIILNVDNDNLNVLVKNNNILIKSYKPDDFPTLPKIQDGVKFTISAKNFLSGILSVRYSSAISDIKPEYSSVFIYQESGILFFVATDSLRLSEKKIPNKNITDFNGVIIPIKNINEISKIIEDIDGDIDVFFNKNQLSISNQNIYITTRVVNGVFPDYRQIIPKENTTSIIILKQDILDALKISNIFSDNFNKVNITTNKKNKTCEIKAKSDKGENITKINAAILGDDINAHFNQKYIMDYLQSTNDDSLSLLFNGDNKPMIIKGVNNNSLLYIVTQYNKK</sequence>
<dbReference type="SMART" id="SM00480">
    <property type="entry name" value="POL3Bc"/>
    <property type="match status" value="1"/>
</dbReference>
<dbReference type="Pfam" id="PF00712">
    <property type="entry name" value="DNA_pol3_beta"/>
    <property type="match status" value="1"/>
</dbReference>
<dbReference type="Proteomes" id="UP000183206">
    <property type="component" value="Unassembled WGS sequence"/>
</dbReference>
<evidence type="ECO:0000256" key="8">
    <source>
        <dbReference type="ARBA" id="ARBA00023125"/>
    </source>
</evidence>
<evidence type="ECO:0000256" key="2">
    <source>
        <dbReference type="ARBA" id="ARBA00010752"/>
    </source>
</evidence>
<dbReference type="GO" id="GO:0003677">
    <property type="term" value="F:DNA binding"/>
    <property type="evidence" value="ECO:0007669"/>
    <property type="project" value="UniProtKB-UniRule"/>
</dbReference>
<reference evidence="13 14" key="1">
    <citation type="journal article" date="2016" name="Environ. Microbiol.">
        <title>Genomic resolution of a cold subsurface aquifer community provides metabolic insights for novel microbes adapted to high CO concentrations.</title>
        <authorList>
            <person name="Probst A.J."/>
            <person name="Castelle C.J."/>
            <person name="Singh A."/>
            <person name="Brown C.T."/>
            <person name="Anantharaman K."/>
            <person name="Sharon I."/>
            <person name="Hug L.A."/>
            <person name="Burstein D."/>
            <person name="Emerson J.B."/>
            <person name="Thomas B.C."/>
            <person name="Banfield J.F."/>
        </authorList>
    </citation>
    <scope>NUCLEOTIDE SEQUENCE [LARGE SCALE GENOMIC DNA]</scope>
    <source>
        <strain evidence="13">CG1_02_47_685</strain>
    </source>
</reference>
<dbReference type="PANTHER" id="PTHR30478:SF0">
    <property type="entry name" value="BETA SLIDING CLAMP"/>
    <property type="match status" value="1"/>
</dbReference>
<comment type="subunit">
    <text evidence="9">Forms a ring-shaped head-to-tail homodimer around DNA.</text>
</comment>
<dbReference type="Gene3D" id="3.70.10.10">
    <property type="match status" value="1"/>
</dbReference>
<dbReference type="Pfam" id="PF02768">
    <property type="entry name" value="DNA_pol3_beta_3"/>
    <property type="match status" value="1"/>
</dbReference>
<evidence type="ECO:0000259" key="10">
    <source>
        <dbReference type="Pfam" id="PF00712"/>
    </source>
</evidence>
<evidence type="ECO:0000313" key="14">
    <source>
        <dbReference type="Proteomes" id="UP000183206"/>
    </source>
</evidence>
<dbReference type="STRING" id="1805282.AUJ44_03295"/>
<comment type="function">
    <text evidence="9">Confers DNA tethering and processivity to DNA polymerases and other proteins. Acts as a clamp, forming a ring around DNA (a reaction catalyzed by the clamp-loading complex) which diffuses in an ATP-independent manner freely and bidirectionally along dsDNA. Initially characterized for its ability to contact the catalytic subunit of DNA polymerase III (Pol III), a complex, multichain enzyme responsible for most of the replicative synthesis in bacteria; Pol III exhibits 3'-5' exonuclease proofreading activity. The beta chain is required for initiation of replication as well as for processivity of DNA replication.</text>
</comment>
<keyword evidence="3 9" id="KW-0963">Cytoplasm</keyword>
<dbReference type="PANTHER" id="PTHR30478">
    <property type="entry name" value="DNA POLYMERASE III SUBUNIT BETA"/>
    <property type="match status" value="1"/>
</dbReference>
<comment type="similarity">
    <text evidence="2 9">Belongs to the beta sliding clamp family.</text>
</comment>
<dbReference type="GO" id="GO:0006271">
    <property type="term" value="P:DNA strand elongation involved in DNA replication"/>
    <property type="evidence" value="ECO:0007669"/>
    <property type="project" value="TreeGrafter"/>
</dbReference>
<dbReference type="PIRSF" id="PIRSF000804">
    <property type="entry name" value="DNA_pol_III_b"/>
    <property type="match status" value="1"/>
</dbReference>
<dbReference type="GO" id="GO:0009360">
    <property type="term" value="C:DNA polymerase III complex"/>
    <property type="evidence" value="ECO:0007669"/>
    <property type="project" value="InterPro"/>
</dbReference>
<protein>
    <recommendedName>
        <fullName evidence="9">Beta sliding clamp</fullName>
    </recommendedName>
</protein>
<dbReference type="Gene3D" id="3.10.150.10">
    <property type="entry name" value="DNA Polymerase III, subunit A, domain 2"/>
    <property type="match status" value="1"/>
</dbReference>
<dbReference type="InterPro" id="IPR046938">
    <property type="entry name" value="DNA_clamp_sf"/>
</dbReference>
<dbReference type="InterPro" id="IPR001001">
    <property type="entry name" value="DNA_polIII_beta"/>
</dbReference>
<comment type="subcellular location">
    <subcellularLocation>
        <location evidence="1 9">Cytoplasm</location>
    </subcellularLocation>
</comment>
<keyword evidence="6 9" id="KW-0235">DNA replication</keyword>
<organism evidence="13 14">
    <name type="scientific">Candidatus Nomurabacteria bacterium CG1_02_47_685</name>
    <dbReference type="NCBI Taxonomy" id="1805282"/>
    <lineage>
        <taxon>Bacteria</taxon>
        <taxon>Candidatus Nomuraibacteriota</taxon>
    </lineage>
</organism>
<dbReference type="SUPFAM" id="SSF55979">
    <property type="entry name" value="DNA clamp"/>
    <property type="match status" value="3"/>
</dbReference>
<dbReference type="GO" id="GO:0005737">
    <property type="term" value="C:cytoplasm"/>
    <property type="evidence" value="ECO:0007669"/>
    <property type="project" value="UniProtKB-SubCell"/>
</dbReference>
<keyword evidence="8" id="KW-0238">DNA-binding</keyword>
<gene>
    <name evidence="13" type="ORF">AUJ44_03295</name>
</gene>
<dbReference type="InterPro" id="IPR022635">
    <property type="entry name" value="DNA_polIII_beta_C"/>
</dbReference>
<keyword evidence="7 9" id="KW-0239">DNA-directed DNA polymerase</keyword>
<dbReference type="NCBIfam" id="TIGR00663">
    <property type="entry name" value="dnan"/>
    <property type="match status" value="1"/>
</dbReference>
<evidence type="ECO:0000256" key="5">
    <source>
        <dbReference type="ARBA" id="ARBA00022695"/>
    </source>
</evidence>
<evidence type="ECO:0000256" key="6">
    <source>
        <dbReference type="ARBA" id="ARBA00022705"/>
    </source>
</evidence>
<dbReference type="CDD" id="cd00140">
    <property type="entry name" value="beta_clamp"/>
    <property type="match status" value="1"/>
</dbReference>
<evidence type="ECO:0000259" key="11">
    <source>
        <dbReference type="Pfam" id="PF02767"/>
    </source>
</evidence>
<dbReference type="GO" id="GO:0003887">
    <property type="term" value="F:DNA-directed DNA polymerase activity"/>
    <property type="evidence" value="ECO:0007669"/>
    <property type="project" value="UniProtKB-UniRule"/>
</dbReference>
<feature type="domain" description="DNA polymerase III beta sliding clamp central" evidence="11">
    <location>
        <begin position="129"/>
        <end position="242"/>
    </location>
</feature>